<accession>A0A9X8T471</accession>
<dbReference type="SMART" id="SM00342">
    <property type="entry name" value="HTH_ARAC"/>
    <property type="match status" value="1"/>
</dbReference>
<dbReference type="RefSeq" id="WP_065957352.1">
    <property type="nucleotide sequence ID" value="NZ_MCRN01000078.1"/>
</dbReference>
<dbReference type="PROSITE" id="PS00041">
    <property type="entry name" value="HTH_ARAC_FAMILY_1"/>
    <property type="match status" value="1"/>
</dbReference>
<dbReference type="InterPro" id="IPR009057">
    <property type="entry name" value="Homeodomain-like_sf"/>
</dbReference>
<dbReference type="InterPro" id="IPR037923">
    <property type="entry name" value="HTH-like"/>
</dbReference>
<keyword evidence="2" id="KW-0238">DNA-binding</keyword>
<dbReference type="PROSITE" id="PS01124">
    <property type="entry name" value="HTH_ARAC_FAMILY_2"/>
    <property type="match status" value="1"/>
</dbReference>
<dbReference type="SUPFAM" id="SSF46689">
    <property type="entry name" value="Homeodomain-like"/>
    <property type="match status" value="2"/>
</dbReference>
<dbReference type="PANTHER" id="PTHR43280:SF30">
    <property type="entry name" value="MMSAB OPERON REGULATORY PROTEIN"/>
    <property type="match status" value="1"/>
</dbReference>
<keyword evidence="3" id="KW-0804">Transcription</keyword>
<evidence type="ECO:0000313" key="5">
    <source>
        <dbReference type="EMBL" id="SUN63292.1"/>
    </source>
</evidence>
<keyword evidence="1" id="KW-0805">Transcription regulation</keyword>
<proteinExistence type="predicted"/>
<protein>
    <submittedName>
        <fullName evidence="5">Arabinose (Multiple sugar metabolism) operon transcriptional regulator</fullName>
    </submittedName>
</protein>
<dbReference type="Gene3D" id="2.60.120.280">
    <property type="entry name" value="Regulatory protein AraC"/>
    <property type="match status" value="1"/>
</dbReference>
<evidence type="ECO:0000259" key="4">
    <source>
        <dbReference type="PROSITE" id="PS01124"/>
    </source>
</evidence>
<dbReference type="AlphaFoldDB" id="A0A9X8T471"/>
<dbReference type="PANTHER" id="PTHR43280">
    <property type="entry name" value="ARAC-FAMILY TRANSCRIPTIONAL REGULATOR"/>
    <property type="match status" value="1"/>
</dbReference>
<name>A0A9X8T471_STREQ</name>
<comment type="caution">
    <text evidence="5">The sequence shown here is derived from an EMBL/GenBank/DDBJ whole genome shotgun (WGS) entry which is preliminary data.</text>
</comment>
<sequence>MIFSEFNNDTIDLTIDFFGFEQCAPRYGFGPAIRENYILHYIKSGKGKFYYKDESISLEAGDLFLLKPNELTYYQADEEDPWSYYWVGISGSKSEDYFKLSKIYFECFLKSSPKNPTEIILQTFSSIIDDTDYKINNSTTEQLKLLANVYHLLFQLSDFAPQVQYQNATEQLCLNCRHIIDKNYNSDSLSIQEIADQLNVNRSYLTTIFNQKFKISPKEYLNQVRMKRARYLLESTYEPIKFIAYSVGFSDSLYFSKAFKHFYQVSPRDLRKSFHKQQSEDLPSDE</sequence>
<gene>
    <name evidence="5" type="primary">msmR</name>
    <name evidence="5" type="ORF">NCTC11564_00905</name>
</gene>
<dbReference type="Proteomes" id="UP000254559">
    <property type="component" value="Unassembled WGS sequence"/>
</dbReference>
<dbReference type="Gene3D" id="1.10.10.60">
    <property type="entry name" value="Homeodomain-like"/>
    <property type="match status" value="2"/>
</dbReference>
<dbReference type="InterPro" id="IPR018062">
    <property type="entry name" value="HTH_AraC-typ_CS"/>
</dbReference>
<evidence type="ECO:0000256" key="1">
    <source>
        <dbReference type="ARBA" id="ARBA00023015"/>
    </source>
</evidence>
<dbReference type="GO" id="GO:0003700">
    <property type="term" value="F:DNA-binding transcription factor activity"/>
    <property type="evidence" value="ECO:0007669"/>
    <property type="project" value="InterPro"/>
</dbReference>
<reference evidence="5 6" key="1">
    <citation type="submission" date="2018-06" db="EMBL/GenBank/DDBJ databases">
        <authorList>
            <consortium name="Pathogen Informatics"/>
            <person name="Doyle S."/>
        </authorList>
    </citation>
    <scope>NUCLEOTIDE SEQUENCE [LARGE SCALE GENOMIC DNA]</scope>
    <source>
        <strain evidence="5 6">NCTC11564</strain>
    </source>
</reference>
<dbReference type="SUPFAM" id="SSF51215">
    <property type="entry name" value="Regulatory protein AraC"/>
    <property type="match status" value="1"/>
</dbReference>
<dbReference type="EMBL" id="UHFO01000001">
    <property type="protein sequence ID" value="SUN63292.1"/>
    <property type="molecule type" value="Genomic_DNA"/>
</dbReference>
<organism evidence="5 6">
    <name type="scientific">Streptococcus dysgalactiae subsp. equisimilis</name>
    <name type="common">Streptococcus equisimilis</name>
    <dbReference type="NCBI Taxonomy" id="119602"/>
    <lineage>
        <taxon>Bacteria</taxon>
        <taxon>Bacillati</taxon>
        <taxon>Bacillota</taxon>
        <taxon>Bacilli</taxon>
        <taxon>Lactobacillales</taxon>
        <taxon>Streptococcaceae</taxon>
        <taxon>Streptococcus</taxon>
    </lineage>
</organism>
<dbReference type="Pfam" id="PF02311">
    <property type="entry name" value="AraC_binding"/>
    <property type="match status" value="1"/>
</dbReference>
<evidence type="ECO:0000256" key="3">
    <source>
        <dbReference type="ARBA" id="ARBA00023163"/>
    </source>
</evidence>
<dbReference type="InterPro" id="IPR003313">
    <property type="entry name" value="AraC-bd"/>
</dbReference>
<dbReference type="CDD" id="cd06986">
    <property type="entry name" value="cupin_MmsR-like_N"/>
    <property type="match status" value="1"/>
</dbReference>
<evidence type="ECO:0000256" key="2">
    <source>
        <dbReference type="ARBA" id="ARBA00023125"/>
    </source>
</evidence>
<dbReference type="InterPro" id="IPR018060">
    <property type="entry name" value="HTH_AraC"/>
</dbReference>
<dbReference type="Pfam" id="PF12833">
    <property type="entry name" value="HTH_18"/>
    <property type="match status" value="1"/>
</dbReference>
<feature type="domain" description="HTH araC/xylS-type" evidence="4">
    <location>
        <begin position="174"/>
        <end position="273"/>
    </location>
</feature>
<dbReference type="GO" id="GO:0043565">
    <property type="term" value="F:sequence-specific DNA binding"/>
    <property type="evidence" value="ECO:0007669"/>
    <property type="project" value="InterPro"/>
</dbReference>
<evidence type="ECO:0000313" key="6">
    <source>
        <dbReference type="Proteomes" id="UP000254559"/>
    </source>
</evidence>